<keyword evidence="2" id="KW-0812">Transmembrane</keyword>
<dbReference type="EMBL" id="JBHSFN010000023">
    <property type="protein sequence ID" value="MFC4590518.1"/>
    <property type="molecule type" value="Genomic_DNA"/>
</dbReference>
<evidence type="ECO:0000256" key="1">
    <source>
        <dbReference type="SAM" id="MobiDB-lite"/>
    </source>
</evidence>
<keyword evidence="2" id="KW-1133">Transmembrane helix</keyword>
<dbReference type="Pfam" id="PF06240">
    <property type="entry name" value="COXG"/>
    <property type="match status" value="1"/>
</dbReference>
<dbReference type="CDD" id="cd07823">
    <property type="entry name" value="SRPBCC_5"/>
    <property type="match status" value="1"/>
</dbReference>
<dbReference type="Proteomes" id="UP001595891">
    <property type="component" value="Unassembled WGS sequence"/>
</dbReference>
<feature type="compositionally biased region" description="Gly residues" evidence="1">
    <location>
        <begin position="311"/>
        <end position="321"/>
    </location>
</feature>
<feature type="compositionally biased region" description="Polar residues" evidence="1">
    <location>
        <begin position="175"/>
        <end position="194"/>
    </location>
</feature>
<dbReference type="PANTHER" id="PTHR38588">
    <property type="entry name" value="BLL0334 PROTEIN"/>
    <property type="match status" value="1"/>
</dbReference>
<feature type="transmembrane region" description="Helical" evidence="2">
    <location>
        <begin position="384"/>
        <end position="401"/>
    </location>
</feature>
<feature type="compositionally biased region" description="Low complexity" evidence="1">
    <location>
        <begin position="232"/>
        <end position="250"/>
    </location>
</feature>
<comment type="caution">
    <text evidence="3">The sequence shown here is derived from an EMBL/GenBank/DDBJ whole genome shotgun (WGS) entry which is preliminary data.</text>
</comment>
<dbReference type="Gene3D" id="3.30.530.20">
    <property type="match status" value="1"/>
</dbReference>
<dbReference type="RefSeq" id="WP_262848495.1">
    <property type="nucleotide sequence ID" value="NZ_JANZYP010000074.1"/>
</dbReference>
<evidence type="ECO:0000313" key="4">
    <source>
        <dbReference type="Proteomes" id="UP001595891"/>
    </source>
</evidence>
<sequence>MTMRFEHDFTVPVPIEQAWSVLLDVERVAPCLPGATVDTVDGDVFSGRMKVKVGPITVTYRGKASFEAVDKDAHSLSLVASGKEARGTGTAKAVVSAKLSGDGAQTKVTVETTFTVTGRPAQFGRGVMAEVGAKLIDRFAANLSALLREAPEEVTPAARAEGSIPPLSGEPAATPFNQPATSPLSETGTPTLDSPLQPEPPLETLPAEPEVPLKGDEPSLAGPHAEGSPQRAGGLVPAAGSVPAGGAISAEPDQADGSVGKGDEPSLVGPPEEEVPQRGTAGSGPVGGPASVEPDQAEGSGVRGGPTQVLPGGGDGAGAGGAPAHVGHAARHLSAVPDDYDAPISEEAAGREAHPAGTARTSRSPEEEALDLLEIAGLPLLKRAAPIVAGIAALIVAAWFLRRFLTRR</sequence>
<organism evidence="3 4">
    <name type="scientific">Sphaerisporangium corydalis</name>
    <dbReference type="NCBI Taxonomy" id="1441875"/>
    <lineage>
        <taxon>Bacteria</taxon>
        <taxon>Bacillati</taxon>
        <taxon>Actinomycetota</taxon>
        <taxon>Actinomycetes</taxon>
        <taxon>Streptosporangiales</taxon>
        <taxon>Streptosporangiaceae</taxon>
        <taxon>Sphaerisporangium</taxon>
    </lineage>
</organism>
<proteinExistence type="predicted"/>
<keyword evidence="2" id="KW-0472">Membrane</keyword>
<accession>A0ABV9ENU7</accession>
<dbReference type="PANTHER" id="PTHR38588:SF1">
    <property type="entry name" value="BLL0334 PROTEIN"/>
    <property type="match status" value="1"/>
</dbReference>
<dbReference type="SUPFAM" id="SSF55961">
    <property type="entry name" value="Bet v1-like"/>
    <property type="match status" value="1"/>
</dbReference>
<reference evidence="4" key="1">
    <citation type="journal article" date="2019" name="Int. J. Syst. Evol. Microbiol.">
        <title>The Global Catalogue of Microorganisms (GCM) 10K type strain sequencing project: providing services to taxonomists for standard genome sequencing and annotation.</title>
        <authorList>
            <consortium name="The Broad Institute Genomics Platform"/>
            <consortium name="The Broad Institute Genome Sequencing Center for Infectious Disease"/>
            <person name="Wu L."/>
            <person name="Ma J."/>
        </authorList>
    </citation>
    <scope>NUCLEOTIDE SEQUENCE [LARGE SCALE GENOMIC DNA]</scope>
    <source>
        <strain evidence="4">CCUG 49560</strain>
    </source>
</reference>
<protein>
    <submittedName>
        <fullName evidence="3">SRPBCC domain-containing protein</fullName>
    </submittedName>
</protein>
<evidence type="ECO:0000256" key="2">
    <source>
        <dbReference type="SAM" id="Phobius"/>
    </source>
</evidence>
<feature type="region of interest" description="Disordered" evidence="1">
    <location>
        <begin position="152"/>
        <end position="326"/>
    </location>
</feature>
<evidence type="ECO:0000313" key="3">
    <source>
        <dbReference type="EMBL" id="MFC4590518.1"/>
    </source>
</evidence>
<keyword evidence="4" id="KW-1185">Reference proteome</keyword>
<dbReference type="InterPro" id="IPR023393">
    <property type="entry name" value="START-like_dom_sf"/>
</dbReference>
<gene>
    <name evidence="3" type="ORF">ACFO8L_30790</name>
</gene>
<name>A0ABV9ENU7_9ACTN</name>
<feature type="region of interest" description="Disordered" evidence="1">
    <location>
        <begin position="347"/>
        <end position="366"/>
    </location>
</feature>
<dbReference type="InterPro" id="IPR010419">
    <property type="entry name" value="CO_DH_gsu"/>
</dbReference>